<accession>A0A084R2Y7</accession>
<dbReference type="AlphaFoldDB" id="A0A084R2Y7"/>
<dbReference type="HOGENOM" id="CLU_977194_0_0_1"/>
<keyword evidence="2" id="KW-1185">Reference proteome</keyword>
<dbReference type="InParanoid" id="A0A084R2Y7"/>
<evidence type="ECO:0000313" key="1">
    <source>
        <dbReference type="EMBL" id="KFA70572.1"/>
    </source>
</evidence>
<dbReference type="Proteomes" id="UP000028524">
    <property type="component" value="Unassembled WGS sequence"/>
</dbReference>
<protein>
    <submittedName>
        <fullName evidence="1">Uncharacterized protein</fullName>
    </submittedName>
</protein>
<dbReference type="OrthoDB" id="4904114at2759"/>
<gene>
    <name evidence="1" type="ORF">S40285_09318</name>
</gene>
<evidence type="ECO:0000313" key="2">
    <source>
        <dbReference type="Proteomes" id="UP000028524"/>
    </source>
</evidence>
<organism evidence="1 2">
    <name type="scientific">Stachybotrys chlorohalonatus (strain IBT 40285)</name>
    <dbReference type="NCBI Taxonomy" id="1283841"/>
    <lineage>
        <taxon>Eukaryota</taxon>
        <taxon>Fungi</taxon>
        <taxon>Dikarya</taxon>
        <taxon>Ascomycota</taxon>
        <taxon>Pezizomycotina</taxon>
        <taxon>Sordariomycetes</taxon>
        <taxon>Hypocreomycetidae</taxon>
        <taxon>Hypocreales</taxon>
        <taxon>Stachybotryaceae</taxon>
        <taxon>Stachybotrys</taxon>
    </lineage>
</organism>
<proteinExistence type="predicted"/>
<name>A0A084R2Y7_STAC4</name>
<dbReference type="EMBL" id="KL659183">
    <property type="protein sequence ID" value="KFA70572.1"/>
    <property type="molecule type" value="Genomic_DNA"/>
</dbReference>
<reference evidence="1 2" key="1">
    <citation type="journal article" date="2014" name="BMC Genomics">
        <title>Comparative genome sequencing reveals chemotype-specific gene clusters in the toxigenic black mold Stachybotrys.</title>
        <authorList>
            <person name="Semeiks J."/>
            <person name="Borek D."/>
            <person name="Otwinowski Z."/>
            <person name="Grishin N.V."/>
        </authorList>
    </citation>
    <scope>NUCLEOTIDE SEQUENCE [LARGE SCALE GENOMIC DNA]</scope>
    <source>
        <strain evidence="1 2">IBT 40285</strain>
    </source>
</reference>
<sequence length="285" mass="32380">MGRLPWIIKLPFMITTSELEEEPSDAPWKRILKFFRTTNHGKAPSSRVMYRSNIESIGEQFEQWRFANCQLCFSAIVKVASDHTLERCSYAKSSRSGQAVQEVLYWLDTLRIPRFIEDRPDTLGCCSLCVNTATICHEIATTLRTVDGVLAEEARKSIFDATLGRDGLCENKPEVKRTIAALWVWQNGILGKALTALLAKDERVDITAANQVRCWFERFIKVGDIKAPRLLLVFDLLVAGFYFWRQARPNVIPTPNRTQATASASTPLWISQELDQPERIKGTLD</sequence>